<comment type="caution">
    <text evidence="2">The sequence shown here is derived from an EMBL/GenBank/DDBJ whole genome shotgun (WGS) entry which is preliminary data.</text>
</comment>
<feature type="compositionally biased region" description="Gly residues" evidence="1">
    <location>
        <begin position="1"/>
        <end position="15"/>
    </location>
</feature>
<keyword evidence="3" id="KW-1185">Reference proteome</keyword>
<feature type="compositionally biased region" description="Low complexity" evidence="1">
    <location>
        <begin position="109"/>
        <end position="118"/>
    </location>
</feature>
<evidence type="ECO:0000313" key="3">
    <source>
        <dbReference type="Proteomes" id="UP000799441"/>
    </source>
</evidence>
<dbReference type="AlphaFoldDB" id="A0A9P4UNQ4"/>
<reference evidence="2" key="1">
    <citation type="journal article" date="2020" name="Stud. Mycol.">
        <title>101 Dothideomycetes genomes: a test case for predicting lifestyles and emergence of pathogens.</title>
        <authorList>
            <person name="Haridas S."/>
            <person name="Albert R."/>
            <person name="Binder M."/>
            <person name="Bloem J."/>
            <person name="Labutti K."/>
            <person name="Salamov A."/>
            <person name="Andreopoulos B."/>
            <person name="Baker S."/>
            <person name="Barry K."/>
            <person name="Bills G."/>
            <person name="Bluhm B."/>
            <person name="Cannon C."/>
            <person name="Castanera R."/>
            <person name="Culley D."/>
            <person name="Daum C."/>
            <person name="Ezra D."/>
            <person name="Gonzalez J."/>
            <person name="Henrissat B."/>
            <person name="Kuo A."/>
            <person name="Liang C."/>
            <person name="Lipzen A."/>
            <person name="Lutzoni F."/>
            <person name="Magnuson J."/>
            <person name="Mondo S."/>
            <person name="Nolan M."/>
            <person name="Ohm R."/>
            <person name="Pangilinan J."/>
            <person name="Park H.-J."/>
            <person name="Ramirez L."/>
            <person name="Alfaro M."/>
            <person name="Sun H."/>
            <person name="Tritt A."/>
            <person name="Yoshinaga Y."/>
            <person name="Zwiers L.-H."/>
            <person name="Turgeon B."/>
            <person name="Goodwin S."/>
            <person name="Spatafora J."/>
            <person name="Crous P."/>
            <person name="Grigoriev I."/>
        </authorList>
    </citation>
    <scope>NUCLEOTIDE SEQUENCE</scope>
    <source>
        <strain evidence="2">CBS 116435</strain>
    </source>
</reference>
<feature type="region of interest" description="Disordered" evidence="1">
    <location>
        <begin position="92"/>
        <end position="130"/>
    </location>
</feature>
<dbReference type="EMBL" id="MU003781">
    <property type="protein sequence ID" value="KAF2722607.1"/>
    <property type="molecule type" value="Genomic_DNA"/>
</dbReference>
<evidence type="ECO:0000313" key="2">
    <source>
        <dbReference type="EMBL" id="KAF2722607.1"/>
    </source>
</evidence>
<feature type="region of interest" description="Disordered" evidence="1">
    <location>
        <begin position="1"/>
        <end position="80"/>
    </location>
</feature>
<evidence type="ECO:0000256" key="1">
    <source>
        <dbReference type="SAM" id="MobiDB-lite"/>
    </source>
</evidence>
<feature type="compositionally biased region" description="Low complexity" evidence="1">
    <location>
        <begin position="43"/>
        <end position="56"/>
    </location>
</feature>
<organism evidence="2 3">
    <name type="scientific">Polychaeton citri CBS 116435</name>
    <dbReference type="NCBI Taxonomy" id="1314669"/>
    <lineage>
        <taxon>Eukaryota</taxon>
        <taxon>Fungi</taxon>
        <taxon>Dikarya</taxon>
        <taxon>Ascomycota</taxon>
        <taxon>Pezizomycotina</taxon>
        <taxon>Dothideomycetes</taxon>
        <taxon>Dothideomycetidae</taxon>
        <taxon>Capnodiales</taxon>
        <taxon>Capnodiaceae</taxon>
        <taxon>Polychaeton</taxon>
    </lineage>
</organism>
<gene>
    <name evidence="2" type="ORF">K431DRAFT_302455</name>
</gene>
<protein>
    <submittedName>
        <fullName evidence="2">Uncharacterized protein</fullName>
    </submittedName>
</protein>
<sequence length="130" mass="13028">MGQGDGGGGSNGVGLGSRAERGLSTTLPWKTPGGLSALPLLDAPAVASGSAAPSQSHLFGNGAYRVQRPPPAPPPLRKGTWDELFAGVRKKKLLEGSSSPSPSPPSSPPSDSSASSTSKARQRVGSRATI</sequence>
<dbReference type="Proteomes" id="UP000799441">
    <property type="component" value="Unassembled WGS sequence"/>
</dbReference>
<name>A0A9P4UNQ4_9PEZI</name>
<proteinExistence type="predicted"/>
<accession>A0A9P4UNQ4</accession>